<dbReference type="InParanoid" id="A0A1W4X045"/>
<evidence type="ECO:0000256" key="1">
    <source>
        <dbReference type="SAM" id="Phobius"/>
    </source>
</evidence>
<dbReference type="OrthoDB" id="10030622at2759"/>
<dbReference type="KEGG" id="apln:108737367"/>
<dbReference type="InterPro" id="IPR046795">
    <property type="entry name" value="TMEM127_TM"/>
</dbReference>
<keyword evidence="1" id="KW-0472">Membrane</keyword>
<feature type="transmembrane region" description="Helical" evidence="1">
    <location>
        <begin position="89"/>
        <end position="110"/>
    </location>
</feature>
<sequence length="232" mass="26298">MPTNILSYNLNYLKSKIQIRNAISAVFHMITVSSLSMSLVQVQWFEISGDVCSQYLTLQQFFWLFGYDNSNADNDYRCINNTVVNLMRIILLLCFMAIIFSLGGFILDISQLQNKVLIYIQQYALCSSFTVFWVMAIVSFCYYTTLVIQESLDNLYPKLETSVTYGLGFYLVAITGGVALLGNLCSLILHQTLNERSCTDGRCLLERYDSLEAFDVSTPPPPYSIPPPPYVP</sequence>
<accession>A0A1W4X045</accession>
<dbReference type="STRING" id="224129.A0A1W4X045"/>
<dbReference type="PANTHER" id="PTHR28358">
    <property type="entry name" value="TRANSMEMBRANE PROTEIN 127"/>
    <property type="match status" value="1"/>
</dbReference>
<dbReference type="GeneID" id="108737367"/>
<dbReference type="InterPro" id="IPR033331">
    <property type="entry name" value="TMEM127"/>
</dbReference>
<dbReference type="GO" id="GO:0016020">
    <property type="term" value="C:membrane"/>
    <property type="evidence" value="ECO:0007669"/>
    <property type="project" value="TreeGrafter"/>
</dbReference>
<dbReference type="GO" id="GO:0008285">
    <property type="term" value="P:negative regulation of cell population proliferation"/>
    <property type="evidence" value="ECO:0007669"/>
    <property type="project" value="InterPro"/>
</dbReference>
<evidence type="ECO:0000259" key="2">
    <source>
        <dbReference type="Pfam" id="PF20517"/>
    </source>
</evidence>
<proteinExistence type="predicted"/>
<keyword evidence="1" id="KW-1133">Transmembrane helix</keyword>
<dbReference type="Proteomes" id="UP000192223">
    <property type="component" value="Unplaced"/>
</dbReference>
<feature type="transmembrane region" description="Helical" evidence="1">
    <location>
        <begin position="122"/>
        <end position="145"/>
    </location>
</feature>
<reference evidence="4" key="1">
    <citation type="submission" date="2025-08" db="UniProtKB">
        <authorList>
            <consortium name="RefSeq"/>
        </authorList>
    </citation>
    <scope>IDENTIFICATION</scope>
    <source>
        <tissue evidence="4">Entire body</tissue>
    </source>
</reference>
<organism evidence="3 4">
    <name type="scientific">Agrilus planipennis</name>
    <name type="common">Emerald ash borer</name>
    <name type="synonym">Agrilus marcopoli</name>
    <dbReference type="NCBI Taxonomy" id="224129"/>
    <lineage>
        <taxon>Eukaryota</taxon>
        <taxon>Metazoa</taxon>
        <taxon>Ecdysozoa</taxon>
        <taxon>Arthropoda</taxon>
        <taxon>Hexapoda</taxon>
        <taxon>Insecta</taxon>
        <taxon>Pterygota</taxon>
        <taxon>Neoptera</taxon>
        <taxon>Endopterygota</taxon>
        <taxon>Coleoptera</taxon>
        <taxon>Polyphaga</taxon>
        <taxon>Elateriformia</taxon>
        <taxon>Buprestoidea</taxon>
        <taxon>Buprestidae</taxon>
        <taxon>Agrilinae</taxon>
        <taxon>Agrilus</taxon>
    </lineage>
</organism>
<dbReference type="PANTHER" id="PTHR28358:SF1">
    <property type="entry name" value="TRANSMEMBRANE PROTEIN 127"/>
    <property type="match status" value="1"/>
</dbReference>
<dbReference type="Pfam" id="PF20517">
    <property type="entry name" value="TMEM127"/>
    <property type="match status" value="1"/>
</dbReference>
<name>A0A1W4X045_AGRPL</name>
<feature type="transmembrane region" description="Helical" evidence="1">
    <location>
        <begin position="21"/>
        <end position="40"/>
    </location>
</feature>
<evidence type="ECO:0000313" key="4">
    <source>
        <dbReference type="RefSeq" id="XP_018325690.2"/>
    </source>
</evidence>
<gene>
    <name evidence="4" type="primary">LOC108737367</name>
</gene>
<dbReference type="AlphaFoldDB" id="A0A1W4X045"/>
<evidence type="ECO:0000313" key="3">
    <source>
        <dbReference type="Proteomes" id="UP000192223"/>
    </source>
</evidence>
<feature type="domain" description="Transmembrane protein 127 transmembrane region" evidence="2">
    <location>
        <begin position="78"/>
        <end position="188"/>
    </location>
</feature>
<keyword evidence="1 4" id="KW-0812">Transmembrane</keyword>
<protein>
    <submittedName>
        <fullName evidence="4">Transmembrane protein 127</fullName>
    </submittedName>
</protein>
<feature type="transmembrane region" description="Helical" evidence="1">
    <location>
        <begin position="165"/>
        <end position="189"/>
    </location>
</feature>
<keyword evidence="3" id="KW-1185">Reference proteome</keyword>
<dbReference type="RefSeq" id="XP_018325690.2">
    <property type="nucleotide sequence ID" value="XM_018470188.2"/>
</dbReference>
<dbReference type="GO" id="GO:0032007">
    <property type="term" value="P:negative regulation of TOR signaling"/>
    <property type="evidence" value="ECO:0007669"/>
    <property type="project" value="InterPro"/>
</dbReference>